<dbReference type="NCBIfam" id="NF043035">
    <property type="entry name" value="OxoTetrKin"/>
    <property type="match status" value="1"/>
</dbReference>
<evidence type="ECO:0000256" key="5">
    <source>
        <dbReference type="ARBA" id="ARBA00022840"/>
    </source>
</evidence>
<evidence type="ECO:0000256" key="10">
    <source>
        <dbReference type="ARBA" id="ARBA00039095"/>
    </source>
</evidence>
<keyword evidence="3" id="KW-0547">Nucleotide-binding</keyword>
<dbReference type="AlphaFoldDB" id="A0A4Q9KDQ4"/>
<dbReference type="EMBL" id="SDMQ01000006">
    <property type="protein sequence ID" value="TBT84952.1"/>
    <property type="molecule type" value="Genomic_DNA"/>
</dbReference>
<evidence type="ECO:0000313" key="15">
    <source>
        <dbReference type="EMBL" id="TBT84952.1"/>
    </source>
</evidence>
<evidence type="ECO:0000256" key="12">
    <source>
        <dbReference type="ARBA" id="ARBA00041377"/>
    </source>
</evidence>
<proteinExistence type="inferred from homology"/>
<evidence type="ECO:0000256" key="3">
    <source>
        <dbReference type="ARBA" id="ARBA00022741"/>
    </source>
</evidence>
<evidence type="ECO:0000256" key="1">
    <source>
        <dbReference type="ARBA" id="ARBA00005715"/>
    </source>
</evidence>
<evidence type="ECO:0000256" key="7">
    <source>
        <dbReference type="ARBA" id="ARBA00035898"/>
    </source>
</evidence>
<dbReference type="RefSeq" id="WP_131167865.1">
    <property type="nucleotide sequence ID" value="NZ_SDMQ01000006.1"/>
</dbReference>
<evidence type="ECO:0000259" key="13">
    <source>
        <dbReference type="Pfam" id="PF07005"/>
    </source>
</evidence>
<dbReference type="Gene3D" id="3.40.50.10840">
    <property type="entry name" value="Putative sugar-binding, N-terminal domain"/>
    <property type="match status" value="1"/>
</dbReference>
<dbReference type="InterPro" id="IPR010737">
    <property type="entry name" value="4-carb_acid_sugar_kinase_N"/>
</dbReference>
<comment type="caution">
    <text evidence="15">The sequence shown here is derived from an EMBL/GenBank/DDBJ whole genome shotgun (WGS) entry which is preliminary data.</text>
</comment>
<gene>
    <name evidence="15" type="ORF">ET989_07150</name>
</gene>
<dbReference type="InterPro" id="IPR042213">
    <property type="entry name" value="NBD_C_sf"/>
</dbReference>
<dbReference type="GO" id="GO:0005524">
    <property type="term" value="F:ATP binding"/>
    <property type="evidence" value="ECO:0007669"/>
    <property type="project" value="UniProtKB-KW"/>
</dbReference>
<evidence type="ECO:0000256" key="8">
    <source>
        <dbReference type="ARBA" id="ARBA00036346"/>
    </source>
</evidence>
<dbReference type="InterPro" id="IPR031475">
    <property type="entry name" value="NBD_C"/>
</dbReference>
<evidence type="ECO:0000256" key="4">
    <source>
        <dbReference type="ARBA" id="ARBA00022777"/>
    </source>
</evidence>
<keyword evidence="5" id="KW-0067">ATP-binding</keyword>
<feature type="domain" description="Four-carbon acid sugar kinase N-terminal" evidence="13">
    <location>
        <begin position="5"/>
        <end position="227"/>
    </location>
</feature>
<evidence type="ECO:0000256" key="6">
    <source>
        <dbReference type="ARBA" id="ARBA00023277"/>
    </source>
</evidence>
<comment type="catalytic activity">
    <reaction evidence="8">
        <text>3-dehydro-D-erythronate + ATP = 3-dehydro-4-O-phospho-D-erythronate + ADP + H(+)</text>
        <dbReference type="Rhea" id="RHEA:52556"/>
        <dbReference type="ChEBI" id="CHEBI:15378"/>
        <dbReference type="ChEBI" id="CHEBI:30616"/>
        <dbReference type="ChEBI" id="CHEBI:57958"/>
        <dbReference type="ChEBI" id="CHEBI:136593"/>
        <dbReference type="ChEBI" id="CHEBI:456216"/>
        <dbReference type="EC" id="2.7.1.217"/>
    </reaction>
</comment>
<evidence type="ECO:0000256" key="9">
    <source>
        <dbReference type="ARBA" id="ARBA00037335"/>
    </source>
</evidence>
<dbReference type="InterPro" id="IPR037051">
    <property type="entry name" value="4-carb_acid_sugar_kinase_N_sf"/>
</dbReference>
<keyword evidence="4 15" id="KW-0418">Kinase</keyword>
<evidence type="ECO:0000259" key="14">
    <source>
        <dbReference type="Pfam" id="PF17042"/>
    </source>
</evidence>
<dbReference type="SUPFAM" id="SSF142764">
    <property type="entry name" value="YgbK-like"/>
    <property type="match status" value="1"/>
</dbReference>
<dbReference type="OrthoDB" id="191465at2"/>
<dbReference type="Proteomes" id="UP000292373">
    <property type="component" value="Unassembled WGS sequence"/>
</dbReference>
<comment type="catalytic activity">
    <reaction evidence="7">
        <text>3-dehydro-L-erythronate + ATP = 3-dehydro-4-O-phospho-L-erythronate + ADP + H(+)</text>
        <dbReference type="Rhea" id="RHEA:52552"/>
        <dbReference type="ChEBI" id="CHEBI:15378"/>
        <dbReference type="ChEBI" id="CHEBI:30616"/>
        <dbReference type="ChEBI" id="CHEBI:136592"/>
        <dbReference type="ChEBI" id="CHEBI:136670"/>
        <dbReference type="ChEBI" id="CHEBI:456216"/>
        <dbReference type="EC" id="2.7.1.217"/>
    </reaction>
</comment>
<dbReference type="Gene3D" id="3.40.980.20">
    <property type="entry name" value="Four-carbon acid sugar kinase, nucleotide binding domain"/>
    <property type="match status" value="1"/>
</dbReference>
<evidence type="ECO:0000256" key="11">
    <source>
        <dbReference type="ARBA" id="ARBA00039461"/>
    </source>
</evidence>
<protein>
    <recommendedName>
        <fullName evidence="11">3-oxo-tetronate kinase</fullName>
        <ecNumber evidence="10">2.7.1.217</ecNumber>
    </recommendedName>
    <alternativeName>
        <fullName evidence="12">3-dehydrotetronate 4-kinase</fullName>
    </alternativeName>
</protein>
<reference evidence="15 16" key="1">
    <citation type="submission" date="2019-01" db="EMBL/GenBank/DDBJ databases">
        <title>Lactibacter flavus gen. nov., sp. nov., a novel bacterium of the family Propionibacteriaceae isolated from raw milk and dairy products.</title>
        <authorList>
            <person name="Huptas C."/>
            <person name="Wenning M."/>
            <person name="Breitenwieser F."/>
            <person name="Doll E."/>
            <person name="Von Neubeck M."/>
            <person name="Busse H.-J."/>
            <person name="Scherer S."/>
        </authorList>
    </citation>
    <scope>NUCLEOTIDE SEQUENCE [LARGE SCALE GENOMIC DNA]</scope>
    <source>
        <strain evidence="15 16">KCTC 33808</strain>
    </source>
</reference>
<name>A0A4Q9KDQ4_9ACTN</name>
<keyword evidence="6" id="KW-0119">Carbohydrate metabolism</keyword>
<feature type="domain" description="Four-carbon acid sugar kinase nucleotide binding" evidence="14">
    <location>
        <begin position="253"/>
        <end position="409"/>
    </location>
</feature>
<evidence type="ECO:0000256" key="2">
    <source>
        <dbReference type="ARBA" id="ARBA00022679"/>
    </source>
</evidence>
<keyword evidence="2" id="KW-0808">Transferase</keyword>
<comment type="similarity">
    <text evidence="1">Belongs to the four-carbon acid sugar kinase family.</text>
</comment>
<dbReference type="EC" id="2.7.1.217" evidence="10"/>
<organism evidence="15 16">
    <name type="scientific">Propioniciclava sinopodophylli</name>
    <dbReference type="NCBI Taxonomy" id="1837344"/>
    <lineage>
        <taxon>Bacteria</taxon>
        <taxon>Bacillati</taxon>
        <taxon>Actinomycetota</taxon>
        <taxon>Actinomycetes</taxon>
        <taxon>Propionibacteriales</taxon>
        <taxon>Propionibacteriaceae</taxon>
        <taxon>Propioniciclava</taxon>
    </lineage>
</organism>
<evidence type="ECO:0000313" key="16">
    <source>
        <dbReference type="Proteomes" id="UP000292373"/>
    </source>
</evidence>
<accession>A0A4Q9KDQ4</accession>
<dbReference type="Pfam" id="PF07005">
    <property type="entry name" value="SBD_N"/>
    <property type="match status" value="1"/>
</dbReference>
<keyword evidence="16" id="KW-1185">Reference proteome</keyword>
<dbReference type="Pfam" id="PF17042">
    <property type="entry name" value="NBD_C"/>
    <property type="match status" value="1"/>
</dbReference>
<dbReference type="GO" id="GO:0016301">
    <property type="term" value="F:kinase activity"/>
    <property type="evidence" value="ECO:0007669"/>
    <property type="project" value="UniProtKB-KW"/>
</dbReference>
<comment type="function">
    <text evidence="9">Catalyzes the ATP-dependent phosphorylation of 3-oxo-tetronate to 3-oxo-tetronate 4-phosphate.</text>
</comment>
<sequence length="414" mass="42499">MTIRLGVIADDFTGATDIAGFLVSNGLSAVQVNGVPEGPLPQADAIVVSLKSRSIPADEAVSMSLAALDALRAAGAERILFKYCSTFDSTPAGNIGPVTDALMAALGADLTVICPSLPVNGRTVYQGHLFVGDVLLSESGMRNHPVTPMTDPNLVRVMEAQSSGRAGVVPFAVIQQGPDATRAALARLAEDGVRYAVLDTLTDVDLTTIGAATVDLPLTTGGSGLGAGVARALATGTDGVQSAPWQPVEGRTVVLSGSCSVMTNAQVAAYRADAPALSVDVDRLVADPDAYRAEVLAWVLAQPAEPAPLVYATAGPDEVSRLQEAHGAAEVSEAVEALFGWLARELSAAGVRRFVVAGGETSGSVTTALGVDGFHVGPQIAPGVPWVRSLDDRTELALKSGNFGDVDFFTRAQA</sequence>
<dbReference type="InterPro" id="IPR050007">
    <property type="entry name" value="OtnK"/>
</dbReference>